<feature type="transmembrane region" description="Helical" evidence="8">
    <location>
        <begin position="277"/>
        <end position="296"/>
    </location>
</feature>
<dbReference type="InterPro" id="IPR004626">
    <property type="entry name" value="RarD"/>
</dbReference>
<accession>A0ABY0ZIH2</accession>
<evidence type="ECO:0000256" key="1">
    <source>
        <dbReference type="ARBA" id="ARBA00004651"/>
    </source>
</evidence>
<dbReference type="Proteomes" id="UP000183915">
    <property type="component" value="Unassembled WGS sequence"/>
</dbReference>
<feature type="transmembrane region" description="Helical" evidence="8">
    <location>
        <begin position="12"/>
        <end position="29"/>
    </location>
</feature>
<dbReference type="NCBIfam" id="TIGR00688">
    <property type="entry name" value="rarD"/>
    <property type="match status" value="1"/>
</dbReference>
<keyword evidence="5 8" id="KW-0812">Transmembrane</keyword>
<keyword evidence="10" id="KW-1185">Reference proteome</keyword>
<keyword evidence="3" id="KW-0813">Transport</keyword>
<comment type="caution">
    <text evidence="9">The sequence shown here is derived from an EMBL/GenBank/DDBJ whole genome shotgun (WGS) entry which is preliminary data.</text>
</comment>
<evidence type="ECO:0000256" key="4">
    <source>
        <dbReference type="ARBA" id="ARBA00022475"/>
    </source>
</evidence>
<dbReference type="InterPro" id="IPR037185">
    <property type="entry name" value="EmrE-like"/>
</dbReference>
<name>A0ABY0ZIH2_9PSED</name>
<feature type="transmembrane region" description="Helical" evidence="8">
    <location>
        <begin position="244"/>
        <end position="265"/>
    </location>
</feature>
<keyword evidence="4" id="KW-1003">Cell membrane</keyword>
<reference evidence="9 10" key="1">
    <citation type="submission" date="2016-10" db="EMBL/GenBank/DDBJ databases">
        <authorList>
            <person name="Varghese N."/>
            <person name="Submissions S."/>
        </authorList>
    </citation>
    <scope>NUCLEOTIDE SEQUENCE [LARGE SCALE GENOMIC DNA]</scope>
    <source>
        <strain evidence="9 10">BS3780</strain>
    </source>
</reference>
<organism evidence="9 10">
    <name type="scientific">Pseudomonas kilonensis</name>
    <dbReference type="NCBI Taxonomy" id="132476"/>
    <lineage>
        <taxon>Bacteria</taxon>
        <taxon>Pseudomonadati</taxon>
        <taxon>Pseudomonadota</taxon>
        <taxon>Gammaproteobacteria</taxon>
        <taxon>Pseudomonadales</taxon>
        <taxon>Pseudomonadaceae</taxon>
        <taxon>Pseudomonas</taxon>
    </lineage>
</organism>
<keyword evidence="7 8" id="KW-0472">Membrane</keyword>
<evidence type="ECO:0000313" key="9">
    <source>
        <dbReference type="EMBL" id="SEE75192.1"/>
    </source>
</evidence>
<evidence type="ECO:0000256" key="2">
    <source>
        <dbReference type="ARBA" id="ARBA00007362"/>
    </source>
</evidence>
<comment type="similarity">
    <text evidence="2">Belongs to the EamA transporter family.</text>
</comment>
<evidence type="ECO:0000256" key="8">
    <source>
        <dbReference type="SAM" id="Phobius"/>
    </source>
</evidence>
<proteinExistence type="inferred from homology"/>
<protein>
    <submittedName>
        <fullName evidence="9">Chloramphenicol-sensitive protein RarD</fullName>
    </submittedName>
</protein>
<evidence type="ECO:0000256" key="7">
    <source>
        <dbReference type="ARBA" id="ARBA00023136"/>
    </source>
</evidence>
<dbReference type="SUPFAM" id="SSF103481">
    <property type="entry name" value="Multidrug resistance efflux transporter EmrE"/>
    <property type="match status" value="1"/>
</dbReference>
<feature type="transmembrane region" description="Helical" evidence="8">
    <location>
        <begin position="214"/>
        <end position="237"/>
    </location>
</feature>
<sequence length="302" mass="33751">MIALKRITVSKGIVLSVSASALFAVMYYYTSLLSPLTGVEIFGWRMLLTMPCMTAFLLVTRDWHLVTALIQRLIATPRLLIAAIASSALMGAQLWLFMWAPLNGYSLDVSLGYFLLPLSMVLTGRIVYGERLSYLQKVAVFFATLGVFNELYQVGGFSWATLLVVIGYPIYFILRKRIKTDNLGGLWLDMTLMLPIALWFVQSGEQGFDVFDQYPWLSLLIPVLGVISASALVSYIVASRLLPFSLFGLLSYVEPVLLLGVALLLGESIKAGEWLTYIPIWMAVAVLVFEGFKHLVRQQRRA</sequence>
<comment type="subcellular location">
    <subcellularLocation>
        <location evidence="1">Cell membrane</location>
        <topology evidence="1">Multi-pass membrane protein</topology>
    </subcellularLocation>
</comment>
<feature type="transmembrane region" description="Helical" evidence="8">
    <location>
        <begin position="157"/>
        <end position="174"/>
    </location>
</feature>
<feature type="transmembrane region" description="Helical" evidence="8">
    <location>
        <begin position="186"/>
        <end position="202"/>
    </location>
</feature>
<evidence type="ECO:0000256" key="3">
    <source>
        <dbReference type="ARBA" id="ARBA00022448"/>
    </source>
</evidence>
<keyword evidence="6 8" id="KW-1133">Transmembrane helix</keyword>
<evidence type="ECO:0000313" key="10">
    <source>
        <dbReference type="Proteomes" id="UP000183915"/>
    </source>
</evidence>
<gene>
    <name evidence="9" type="ORF">SAMN04490188_5527</name>
</gene>
<feature type="transmembrane region" description="Helical" evidence="8">
    <location>
        <begin position="79"/>
        <end position="98"/>
    </location>
</feature>
<evidence type="ECO:0000256" key="6">
    <source>
        <dbReference type="ARBA" id="ARBA00022989"/>
    </source>
</evidence>
<evidence type="ECO:0000256" key="5">
    <source>
        <dbReference type="ARBA" id="ARBA00022692"/>
    </source>
</evidence>
<feature type="transmembrane region" description="Helical" evidence="8">
    <location>
        <begin position="41"/>
        <end position="59"/>
    </location>
</feature>
<dbReference type="EMBL" id="FNTT01000002">
    <property type="protein sequence ID" value="SEE75192.1"/>
    <property type="molecule type" value="Genomic_DNA"/>
</dbReference>